<keyword evidence="1" id="KW-0229">DNA integration</keyword>
<dbReference type="PROSITE" id="PS51900">
    <property type="entry name" value="CB"/>
    <property type="match status" value="1"/>
</dbReference>
<protein>
    <submittedName>
        <fullName evidence="5">Integron integrase IntI4</fullName>
    </submittedName>
</protein>
<dbReference type="OrthoDB" id="9801717at2"/>
<evidence type="ECO:0000256" key="1">
    <source>
        <dbReference type="ARBA" id="ARBA00022908"/>
    </source>
</evidence>
<evidence type="ECO:0000313" key="6">
    <source>
        <dbReference type="Proteomes" id="UP000012019"/>
    </source>
</evidence>
<organism evidence="5 6">
    <name type="scientific">Methylophaga lonarensis MPL</name>
    <dbReference type="NCBI Taxonomy" id="1286106"/>
    <lineage>
        <taxon>Bacteria</taxon>
        <taxon>Pseudomonadati</taxon>
        <taxon>Pseudomonadota</taxon>
        <taxon>Gammaproteobacteria</taxon>
        <taxon>Thiotrichales</taxon>
        <taxon>Piscirickettsiaceae</taxon>
        <taxon>Methylophaga</taxon>
    </lineage>
</organism>
<dbReference type="InterPro" id="IPR044068">
    <property type="entry name" value="CB"/>
</dbReference>
<dbReference type="EMBL" id="APHR01000042">
    <property type="protein sequence ID" value="EMR12764.1"/>
    <property type="molecule type" value="Genomic_DNA"/>
</dbReference>
<sequence length="112" mass="13249">MAKSPFLESIRTFMIVRNYSRRTIDTYLYWIKYFILFHHKQHPDKLGATEIEAFLSYLAVQRKVSVSTQSIALNALVFLKTKFLQQALEPLHHFQKSHRQRKLPAQSRCQPA</sequence>
<dbReference type="GO" id="GO:0003677">
    <property type="term" value="F:DNA binding"/>
    <property type="evidence" value="ECO:0007669"/>
    <property type="project" value="UniProtKB-UniRule"/>
</dbReference>
<evidence type="ECO:0000259" key="4">
    <source>
        <dbReference type="PROSITE" id="PS51900"/>
    </source>
</evidence>
<comment type="caution">
    <text evidence="5">The sequence shown here is derived from an EMBL/GenBank/DDBJ whole genome shotgun (WGS) entry which is preliminary data.</text>
</comment>
<evidence type="ECO:0000256" key="2">
    <source>
        <dbReference type="ARBA" id="ARBA00023125"/>
    </source>
</evidence>
<dbReference type="Pfam" id="PF13495">
    <property type="entry name" value="Phage_int_SAM_4"/>
    <property type="match status" value="1"/>
</dbReference>
<dbReference type="STRING" id="1286106.MPL1_08464"/>
<gene>
    <name evidence="5" type="ORF">MPL1_08464</name>
</gene>
<dbReference type="GO" id="GO:0015074">
    <property type="term" value="P:DNA integration"/>
    <property type="evidence" value="ECO:0007669"/>
    <property type="project" value="UniProtKB-KW"/>
</dbReference>
<evidence type="ECO:0000256" key="3">
    <source>
        <dbReference type="PROSITE-ProRule" id="PRU01248"/>
    </source>
</evidence>
<keyword evidence="6" id="KW-1185">Reference proteome</keyword>
<evidence type="ECO:0000313" key="5">
    <source>
        <dbReference type="EMBL" id="EMR12764.1"/>
    </source>
</evidence>
<dbReference type="Proteomes" id="UP000012019">
    <property type="component" value="Unassembled WGS sequence"/>
</dbReference>
<keyword evidence="2 3" id="KW-0238">DNA-binding</keyword>
<dbReference type="InterPro" id="IPR004107">
    <property type="entry name" value="Integrase_SAM-like_N"/>
</dbReference>
<dbReference type="AlphaFoldDB" id="M7PQS4"/>
<proteinExistence type="predicted"/>
<dbReference type="eggNOG" id="COG4974">
    <property type="taxonomic scope" value="Bacteria"/>
</dbReference>
<dbReference type="RefSeq" id="WP_009726668.1">
    <property type="nucleotide sequence ID" value="NZ_APHR01000042.1"/>
</dbReference>
<name>M7PQS4_9GAMM</name>
<reference evidence="5 6" key="1">
    <citation type="journal article" date="2013" name="Genome Announc.">
        <title>Draft Genome Sequence of Methylophaga lonarensis MPLT, a Haloalkaliphilic (Non-Methane-Utilizing) Methylotroph.</title>
        <authorList>
            <person name="Shetty S.A."/>
            <person name="Marathe N.P."/>
            <person name="Munot H."/>
            <person name="Antony C.P."/>
            <person name="Dhotre D.P."/>
            <person name="Murrell J.C."/>
            <person name="Shouche Y.S."/>
        </authorList>
    </citation>
    <scope>NUCLEOTIDE SEQUENCE [LARGE SCALE GENOMIC DNA]</scope>
    <source>
        <strain evidence="5 6">MPL</strain>
    </source>
</reference>
<dbReference type="InterPro" id="IPR010998">
    <property type="entry name" value="Integrase_recombinase_N"/>
</dbReference>
<accession>M7PQS4</accession>
<dbReference type="Gene3D" id="1.10.150.130">
    <property type="match status" value="1"/>
</dbReference>
<feature type="domain" description="Core-binding (CB)" evidence="4">
    <location>
        <begin position="1"/>
        <end position="84"/>
    </location>
</feature>